<evidence type="ECO:0000256" key="3">
    <source>
        <dbReference type="ARBA" id="ARBA00023125"/>
    </source>
</evidence>
<evidence type="ECO:0000313" key="7">
    <source>
        <dbReference type="EMBL" id="CAA7394379.1"/>
    </source>
</evidence>
<dbReference type="Proteomes" id="UP000663760">
    <property type="component" value="Chromosome 4"/>
</dbReference>
<keyword evidence="3" id="KW-0238">DNA-binding</keyword>
<reference evidence="7" key="1">
    <citation type="submission" date="2020-02" db="EMBL/GenBank/DDBJ databases">
        <authorList>
            <person name="Scholz U."/>
            <person name="Mascher M."/>
            <person name="Fiebig A."/>
        </authorList>
    </citation>
    <scope>NUCLEOTIDE SEQUENCE</scope>
</reference>
<dbReference type="Pfam" id="PF02362">
    <property type="entry name" value="B3"/>
    <property type="match status" value="1"/>
</dbReference>
<dbReference type="AlphaFoldDB" id="A0A7I8K9B9"/>
<evidence type="ECO:0000259" key="6">
    <source>
        <dbReference type="SMART" id="SM01019"/>
    </source>
</evidence>
<keyword evidence="5" id="KW-0539">Nucleus</keyword>
<dbReference type="PANTHER" id="PTHR31140:SF74">
    <property type="entry name" value="B3 DOMAIN-CONTAINING TRANSCRIPTION FACTOR LEC2"/>
    <property type="match status" value="1"/>
</dbReference>
<dbReference type="GO" id="GO:0003677">
    <property type="term" value="F:DNA binding"/>
    <property type="evidence" value="ECO:0007669"/>
    <property type="project" value="UniProtKB-KW"/>
</dbReference>
<sequence length="159" mass="18406">MSTVTKSSPADCAVIFPPIHMVGSRSFSLFYSFSFASYVLHKELKNSDVTSLGRIVLPKRESETYLPFLAVKEGIQITVRDMFSPDAWRMRYRFWPNNKSRMYVLENTGDYIKKNGLSCGDVVALYQDEYKQLKYILSRSLMCISFEIITMNNRHKQSS</sequence>
<keyword evidence="2" id="KW-0805">Transcription regulation</keyword>
<dbReference type="InterPro" id="IPR015300">
    <property type="entry name" value="DNA-bd_pseudobarrel_sf"/>
</dbReference>
<dbReference type="InterPro" id="IPR003340">
    <property type="entry name" value="B3_DNA-bd"/>
</dbReference>
<name>A0A7I8K9B9_SPIIN</name>
<dbReference type="SMART" id="SM01019">
    <property type="entry name" value="B3"/>
    <property type="match status" value="1"/>
</dbReference>
<dbReference type="GO" id="GO:0003700">
    <property type="term" value="F:DNA-binding transcription factor activity"/>
    <property type="evidence" value="ECO:0007669"/>
    <property type="project" value="InterPro"/>
</dbReference>
<gene>
    <name evidence="7" type="ORF">SI8410_04005040</name>
</gene>
<dbReference type="SUPFAM" id="SSF101936">
    <property type="entry name" value="DNA-binding pseudobarrel domain"/>
    <property type="match status" value="1"/>
</dbReference>
<dbReference type="CDD" id="cd10017">
    <property type="entry name" value="B3_DNA"/>
    <property type="match status" value="1"/>
</dbReference>
<evidence type="ECO:0000256" key="1">
    <source>
        <dbReference type="ARBA" id="ARBA00004123"/>
    </source>
</evidence>
<keyword evidence="4" id="KW-0804">Transcription</keyword>
<dbReference type="Gene3D" id="2.40.330.10">
    <property type="entry name" value="DNA-binding pseudobarrel domain"/>
    <property type="match status" value="1"/>
</dbReference>
<keyword evidence="8" id="KW-1185">Reference proteome</keyword>
<evidence type="ECO:0000256" key="5">
    <source>
        <dbReference type="ARBA" id="ARBA00023242"/>
    </source>
</evidence>
<evidence type="ECO:0000256" key="2">
    <source>
        <dbReference type="ARBA" id="ARBA00023015"/>
    </source>
</evidence>
<dbReference type="EMBL" id="LR746267">
    <property type="protein sequence ID" value="CAA7394379.1"/>
    <property type="molecule type" value="Genomic_DNA"/>
</dbReference>
<evidence type="ECO:0000313" key="8">
    <source>
        <dbReference type="Proteomes" id="UP000663760"/>
    </source>
</evidence>
<dbReference type="OrthoDB" id="757982at2759"/>
<protein>
    <recommendedName>
        <fullName evidence="6">TF-B3 domain-containing protein</fullName>
    </recommendedName>
</protein>
<evidence type="ECO:0000256" key="4">
    <source>
        <dbReference type="ARBA" id="ARBA00023163"/>
    </source>
</evidence>
<accession>A0A7I8K9B9</accession>
<organism evidence="7 8">
    <name type="scientific">Spirodela intermedia</name>
    <name type="common">Intermediate duckweed</name>
    <dbReference type="NCBI Taxonomy" id="51605"/>
    <lineage>
        <taxon>Eukaryota</taxon>
        <taxon>Viridiplantae</taxon>
        <taxon>Streptophyta</taxon>
        <taxon>Embryophyta</taxon>
        <taxon>Tracheophyta</taxon>
        <taxon>Spermatophyta</taxon>
        <taxon>Magnoliopsida</taxon>
        <taxon>Liliopsida</taxon>
        <taxon>Araceae</taxon>
        <taxon>Lemnoideae</taxon>
        <taxon>Spirodela</taxon>
    </lineage>
</organism>
<proteinExistence type="predicted"/>
<comment type="subcellular location">
    <subcellularLocation>
        <location evidence="1">Nucleus</location>
    </subcellularLocation>
</comment>
<dbReference type="InterPro" id="IPR044800">
    <property type="entry name" value="LEC2-like"/>
</dbReference>
<dbReference type="GO" id="GO:0005634">
    <property type="term" value="C:nucleus"/>
    <property type="evidence" value="ECO:0007669"/>
    <property type="project" value="UniProtKB-SubCell"/>
</dbReference>
<feature type="domain" description="TF-B3" evidence="6">
    <location>
        <begin position="40"/>
        <end position="140"/>
    </location>
</feature>
<dbReference type="PANTHER" id="PTHR31140">
    <property type="entry name" value="B3 DOMAIN-CONTAINING TRANSCRIPTION FACTOR ABI3"/>
    <property type="match status" value="1"/>
</dbReference>